<dbReference type="Proteomes" id="UP000269396">
    <property type="component" value="Unassembled WGS sequence"/>
</dbReference>
<dbReference type="PANTHER" id="PTHR46276">
    <property type="entry name" value="E3 UBIQUITIN-PROTEIN LIGASE UBR5"/>
    <property type="match status" value="1"/>
</dbReference>
<reference evidence="5 6" key="1">
    <citation type="submission" date="2018-11" db="EMBL/GenBank/DDBJ databases">
        <authorList>
            <consortium name="Pathogen Informatics"/>
        </authorList>
    </citation>
    <scope>NUCLEOTIDE SEQUENCE [LARGE SCALE GENOMIC DNA]</scope>
    <source>
        <strain>Denwood</strain>
        <strain evidence="6">Zambia</strain>
    </source>
</reference>
<dbReference type="GO" id="GO:0034450">
    <property type="term" value="F:ubiquitin-ubiquitin ligase activity"/>
    <property type="evidence" value="ECO:0007669"/>
    <property type="project" value="TreeGrafter"/>
</dbReference>
<evidence type="ECO:0000256" key="1">
    <source>
        <dbReference type="ARBA" id="ARBA00022723"/>
    </source>
</evidence>
<gene>
    <name evidence="5" type="ORF">SMTD_LOCUS2556</name>
</gene>
<keyword evidence="3" id="KW-0862">Zinc</keyword>
<evidence type="ECO:0000256" key="3">
    <source>
        <dbReference type="ARBA" id="ARBA00022833"/>
    </source>
</evidence>
<dbReference type="STRING" id="31246.A0A183NKB9"/>
<dbReference type="PROSITE" id="PS51157">
    <property type="entry name" value="ZF_UBR"/>
    <property type="match status" value="1"/>
</dbReference>
<evidence type="ECO:0000313" key="5">
    <source>
        <dbReference type="EMBL" id="VDO87966.1"/>
    </source>
</evidence>
<proteinExistence type="predicted"/>
<dbReference type="GO" id="GO:0000209">
    <property type="term" value="P:protein polyubiquitination"/>
    <property type="evidence" value="ECO:0007669"/>
    <property type="project" value="TreeGrafter"/>
</dbReference>
<keyword evidence="2" id="KW-0863">Zinc-finger</keyword>
<keyword evidence="6" id="KW-1185">Reference proteome</keyword>
<sequence length="464" mass="52173">MSINWIPSATTYCDRTNQLPVEEEIRERRWRFIGRILRKPSCISELPGNSTVDYISDRSALDFFSPASHKLDDSPLFQLCYNDTCTFTWTGPDHIRQDIFECRTCGLTDSLCCCTECARVCHKGHDCRLKRTSPTAYCDCWEKCCCQSLISGFQAPRHELFYKLLSGTKLIHNRNARGEHLLLYLAKCMERQTREQRQHRPSRRRLTSATTRTNSNCNPPVTSASNTTSNWEPNNGAQNSGPEEPDHDLEPPRFARDAFELALDCPAAVHSMLTLDSNSDILDTDALHQKNGFINEDQVFLSSQGGTNQLDDFVFTLICKCPPEITDILLSTLNRCIVSFPSSIEEKKRKFSDDTLSADTPNNSAFLKQCDYPNSVEMTLAAARFIRSVARIYASFRLGLAQPTLLDLCRHVFSSLAPIAINELPVLAASLLVPIRTGTVRPCAPFSFTSQSSEVASVISFRLI</sequence>
<name>A0A183NKB9_9TREM</name>
<dbReference type="InterPro" id="IPR003126">
    <property type="entry name" value="Znf_UBR"/>
</dbReference>
<evidence type="ECO:0000256" key="4">
    <source>
        <dbReference type="SAM" id="MobiDB-lite"/>
    </source>
</evidence>
<dbReference type="AlphaFoldDB" id="A0A183NKB9"/>
<feature type="compositionally biased region" description="Polar residues" evidence="4">
    <location>
        <begin position="216"/>
        <end position="241"/>
    </location>
</feature>
<evidence type="ECO:0000313" key="6">
    <source>
        <dbReference type="Proteomes" id="UP000269396"/>
    </source>
</evidence>
<dbReference type="GO" id="GO:0008270">
    <property type="term" value="F:zinc ion binding"/>
    <property type="evidence" value="ECO:0007669"/>
    <property type="project" value="UniProtKB-KW"/>
</dbReference>
<dbReference type="GO" id="GO:0090263">
    <property type="term" value="P:positive regulation of canonical Wnt signaling pathway"/>
    <property type="evidence" value="ECO:0007669"/>
    <property type="project" value="TreeGrafter"/>
</dbReference>
<dbReference type="PANTHER" id="PTHR46276:SF1">
    <property type="entry name" value="E3 UBIQUITIN-PROTEIN LIGASE UBR5"/>
    <property type="match status" value="1"/>
</dbReference>
<dbReference type="GO" id="GO:0005634">
    <property type="term" value="C:nucleus"/>
    <property type="evidence" value="ECO:0007669"/>
    <property type="project" value="TreeGrafter"/>
</dbReference>
<evidence type="ECO:0000256" key="2">
    <source>
        <dbReference type="ARBA" id="ARBA00022771"/>
    </source>
</evidence>
<dbReference type="EMBL" id="UZAL01003655">
    <property type="protein sequence ID" value="VDO87966.1"/>
    <property type="molecule type" value="Genomic_DNA"/>
</dbReference>
<organism evidence="5 6">
    <name type="scientific">Schistosoma mattheei</name>
    <dbReference type="NCBI Taxonomy" id="31246"/>
    <lineage>
        <taxon>Eukaryota</taxon>
        <taxon>Metazoa</taxon>
        <taxon>Spiralia</taxon>
        <taxon>Lophotrochozoa</taxon>
        <taxon>Platyhelminthes</taxon>
        <taxon>Trematoda</taxon>
        <taxon>Digenea</taxon>
        <taxon>Strigeidida</taxon>
        <taxon>Schistosomatoidea</taxon>
        <taxon>Schistosomatidae</taxon>
        <taxon>Schistosoma</taxon>
    </lineage>
</organism>
<dbReference type="GO" id="GO:0005737">
    <property type="term" value="C:cytoplasm"/>
    <property type="evidence" value="ECO:0007669"/>
    <property type="project" value="TreeGrafter"/>
</dbReference>
<accession>A0A183NKB9</accession>
<feature type="region of interest" description="Disordered" evidence="4">
    <location>
        <begin position="193"/>
        <end position="251"/>
    </location>
</feature>
<keyword evidence="1" id="KW-0479">Metal-binding</keyword>
<protein>
    <submittedName>
        <fullName evidence="5">Uncharacterized protein</fullName>
    </submittedName>
</protein>
<dbReference type="SMART" id="SM00396">
    <property type="entry name" value="ZnF_UBR1"/>
    <property type="match status" value="1"/>
</dbReference>